<evidence type="ECO:0000256" key="4">
    <source>
        <dbReference type="ARBA" id="ARBA00023136"/>
    </source>
</evidence>
<evidence type="ECO:0000313" key="7">
    <source>
        <dbReference type="EMBL" id="KAF2166757.1"/>
    </source>
</evidence>
<evidence type="ECO:0008006" key="9">
    <source>
        <dbReference type="Google" id="ProtNLM"/>
    </source>
</evidence>
<feature type="transmembrane region" description="Helical" evidence="6">
    <location>
        <begin position="185"/>
        <end position="203"/>
    </location>
</feature>
<evidence type="ECO:0000256" key="5">
    <source>
        <dbReference type="SAM" id="MobiDB-lite"/>
    </source>
</evidence>
<gene>
    <name evidence="7" type="ORF">M409DRAFT_66343</name>
</gene>
<comment type="subcellular location">
    <subcellularLocation>
        <location evidence="1">Membrane</location>
        <topology evidence="1">Multi-pass membrane protein</topology>
    </subcellularLocation>
</comment>
<dbReference type="Pfam" id="PF07690">
    <property type="entry name" value="MFS_1"/>
    <property type="match status" value="1"/>
</dbReference>
<feature type="compositionally biased region" description="Basic residues" evidence="5">
    <location>
        <begin position="1"/>
        <end position="11"/>
    </location>
</feature>
<keyword evidence="4 6" id="KW-0472">Membrane</keyword>
<feature type="transmembrane region" description="Helical" evidence="6">
    <location>
        <begin position="400"/>
        <end position="421"/>
    </location>
</feature>
<feature type="transmembrane region" description="Helical" evidence="6">
    <location>
        <begin position="89"/>
        <end position="113"/>
    </location>
</feature>
<dbReference type="GO" id="GO:0022857">
    <property type="term" value="F:transmembrane transporter activity"/>
    <property type="evidence" value="ECO:0007669"/>
    <property type="project" value="InterPro"/>
</dbReference>
<name>A0A6A6CHM2_ZASCE</name>
<feature type="region of interest" description="Disordered" evidence="5">
    <location>
        <begin position="1"/>
        <end position="48"/>
    </location>
</feature>
<evidence type="ECO:0000256" key="6">
    <source>
        <dbReference type="SAM" id="Phobius"/>
    </source>
</evidence>
<evidence type="ECO:0000256" key="2">
    <source>
        <dbReference type="ARBA" id="ARBA00022692"/>
    </source>
</evidence>
<proteinExistence type="predicted"/>
<feature type="compositionally biased region" description="Gly residues" evidence="5">
    <location>
        <begin position="35"/>
        <end position="47"/>
    </location>
</feature>
<feature type="transmembrane region" description="Helical" evidence="6">
    <location>
        <begin position="442"/>
        <end position="463"/>
    </location>
</feature>
<dbReference type="PANTHER" id="PTHR23501">
    <property type="entry name" value="MAJOR FACILITATOR SUPERFAMILY"/>
    <property type="match status" value="1"/>
</dbReference>
<dbReference type="Proteomes" id="UP000799537">
    <property type="component" value="Unassembled WGS sequence"/>
</dbReference>
<feature type="transmembrane region" description="Helical" evidence="6">
    <location>
        <begin position="160"/>
        <end position="178"/>
    </location>
</feature>
<feature type="transmembrane region" description="Helical" evidence="6">
    <location>
        <begin position="508"/>
        <end position="527"/>
    </location>
</feature>
<protein>
    <recommendedName>
        <fullName evidence="9">Major facilitator superfamily (MFS) profile domain-containing protein</fullName>
    </recommendedName>
</protein>
<dbReference type="SUPFAM" id="SSF103473">
    <property type="entry name" value="MFS general substrate transporter"/>
    <property type="match status" value="1"/>
</dbReference>
<evidence type="ECO:0000256" key="3">
    <source>
        <dbReference type="ARBA" id="ARBA00022989"/>
    </source>
</evidence>
<dbReference type="OrthoDB" id="2351791at2759"/>
<dbReference type="GeneID" id="54570166"/>
<evidence type="ECO:0000313" key="8">
    <source>
        <dbReference type="Proteomes" id="UP000799537"/>
    </source>
</evidence>
<evidence type="ECO:0000256" key="1">
    <source>
        <dbReference type="ARBA" id="ARBA00004141"/>
    </source>
</evidence>
<dbReference type="Gene3D" id="1.20.1720.10">
    <property type="entry name" value="Multidrug resistance protein D"/>
    <property type="match status" value="1"/>
</dbReference>
<feature type="transmembrane region" description="Helical" evidence="6">
    <location>
        <begin position="314"/>
        <end position="339"/>
    </location>
</feature>
<reference evidence="7" key="1">
    <citation type="journal article" date="2020" name="Stud. Mycol.">
        <title>101 Dothideomycetes genomes: a test case for predicting lifestyles and emergence of pathogens.</title>
        <authorList>
            <person name="Haridas S."/>
            <person name="Albert R."/>
            <person name="Binder M."/>
            <person name="Bloem J."/>
            <person name="Labutti K."/>
            <person name="Salamov A."/>
            <person name="Andreopoulos B."/>
            <person name="Baker S."/>
            <person name="Barry K."/>
            <person name="Bills G."/>
            <person name="Bluhm B."/>
            <person name="Cannon C."/>
            <person name="Castanera R."/>
            <person name="Culley D."/>
            <person name="Daum C."/>
            <person name="Ezra D."/>
            <person name="Gonzalez J."/>
            <person name="Henrissat B."/>
            <person name="Kuo A."/>
            <person name="Liang C."/>
            <person name="Lipzen A."/>
            <person name="Lutzoni F."/>
            <person name="Magnuson J."/>
            <person name="Mondo S."/>
            <person name="Nolan M."/>
            <person name="Ohm R."/>
            <person name="Pangilinan J."/>
            <person name="Park H.-J."/>
            <person name="Ramirez L."/>
            <person name="Alfaro M."/>
            <person name="Sun H."/>
            <person name="Tritt A."/>
            <person name="Yoshinaga Y."/>
            <person name="Zwiers L.-H."/>
            <person name="Turgeon B."/>
            <person name="Goodwin S."/>
            <person name="Spatafora J."/>
            <person name="Crous P."/>
            <person name="Grigoriev I."/>
        </authorList>
    </citation>
    <scope>NUCLEOTIDE SEQUENCE</scope>
    <source>
        <strain evidence="7">ATCC 36951</strain>
    </source>
</reference>
<keyword evidence="2 6" id="KW-0812">Transmembrane</keyword>
<keyword evidence="8" id="KW-1185">Reference proteome</keyword>
<dbReference type="EMBL" id="ML993595">
    <property type="protein sequence ID" value="KAF2166757.1"/>
    <property type="molecule type" value="Genomic_DNA"/>
</dbReference>
<dbReference type="InterPro" id="IPR036259">
    <property type="entry name" value="MFS_trans_sf"/>
</dbReference>
<accession>A0A6A6CHM2</accession>
<dbReference type="PANTHER" id="PTHR23501:SF59">
    <property type="entry name" value="MAJOR FACILITATOR SUPERFAMILY (MFS) PROFILE DOMAIN-CONTAINING PROTEIN-RELATED"/>
    <property type="match status" value="1"/>
</dbReference>
<sequence length="542" mass="57715">MPFPTHHHQHNHSTASSINNHPHPLRSHISTQEGFGDGARVGGGGGEVPVRPPLRPMVSFGEISMVSYYSMDEPILEKESNGSRGGSDWRFYGCFACLALLNFVCDVSFTALATALPTISQDLSLTAVQTLWITGSLLLSAAIAQPLFMRLPAALGCKAILLFGIAVYITGSILAACAEDATSIIAARSIEGFGVGAIMVLTQLTLNQIGRAACSAPALIALPFLLRLPYVEAGSIWRRLLKVDILGWLLLSGSLVSIAFAVSLGGTAHAWNSFNILVPLIAGMICLPLWCIYNRYRIEAILPVSIFNNASAAAACFGAFAHGAILAAIIYLVPIFLQLQGLNELVSGVSLAPWTFSIVAFGLLGGAVQSLSGYRWAIWTGWGFATLGVGLMILFKESTSATFCAPIGLIGGIALGLLLPSQTTAIESAASTDDETIHAAPLHIYLTTLGQCFGVLGGSSIFLNKLKNDMLGNSYPSSNALNYTKHAFFMTGLRSNLIASYTSSLRPVWITACAIAGLAFFLSFWFLEDHTPSRRPSLPELE</sequence>
<feature type="transmembrane region" description="Helical" evidence="6">
    <location>
        <begin position="125"/>
        <end position="148"/>
    </location>
</feature>
<feature type="transmembrane region" description="Helical" evidence="6">
    <location>
        <begin position="274"/>
        <end position="293"/>
    </location>
</feature>
<organism evidence="7 8">
    <name type="scientific">Zasmidium cellare ATCC 36951</name>
    <dbReference type="NCBI Taxonomy" id="1080233"/>
    <lineage>
        <taxon>Eukaryota</taxon>
        <taxon>Fungi</taxon>
        <taxon>Dikarya</taxon>
        <taxon>Ascomycota</taxon>
        <taxon>Pezizomycotina</taxon>
        <taxon>Dothideomycetes</taxon>
        <taxon>Dothideomycetidae</taxon>
        <taxon>Mycosphaerellales</taxon>
        <taxon>Mycosphaerellaceae</taxon>
        <taxon>Zasmidium</taxon>
    </lineage>
</organism>
<dbReference type="GO" id="GO:0005886">
    <property type="term" value="C:plasma membrane"/>
    <property type="evidence" value="ECO:0007669"/>
    <property type="project" value="TreeGrafter"/>
</dbReference>
<dbReference type="RefSeq" id="XP_033667646.1">
    <property type="nucleotide sequence ID" value="XM_033816894.1"/>
</dbReference>
<keyword evidence="3 6" id="KW-1133">Transmembrane helix</keyword>
<feature type="transmembrane region" description="Helical" evidence="6">
    <location>
        <begin position="240"/>
        <end position="262"/>
    </location>
</feature>
<feature type="transmembrane region" description="Helical" evidence="6">
    <location>
        <begin position="376"/>
        <end position="394"/>
    </location>
</feature>
<dbReference type="InterPro" id="IPR011701">
    <property type="entry name" value="MFS"/>
</dbReference>
<dbReference type="AlphaFoldDB" id="A0A6A6CHM2"/>
<feature type="transmembrane region" description="Helical" evidence="6">
    <location>
        <begin position="345"/>
        <end position="364"/>
    </location>
</feature>